<gene>
    <name evidence="1" type="ORF">EVJ58_g249</name>
</gene>
<name>A0A4Y9Z6I5_9APHY</name>
<organism evidence="1 2">
    <name type="scientific">Rhodofomes roseus</name>
    <dbReference type="NCBI Taxonomy" id="34475"/>
    <lineage>
        <taxon>Eukaryota</taxon>
        <taxon>Fungi</taxon>
        <taxon>Dikarya</taxon>
        <taxon>Basidiomycota</taxon>
        <taxon>Agaricomycotina</taxon>
        <taxon>Agaricomycetes</taxon>
        <taxon>Polyporales</taxon>
        <taxon>Rhodofomes</taxon>
    </lineage>
</organism>
<protein>
    <recommendedName>
        <fullName evidence="3">F-box domain-containing protein</fullName>
    </recommendedName>
</protein>
<dbReference type="Proteomes" id="UP000298390">
    <property type="component" value="Unassembled WGS sequence"/>
</dbReference>
<proteinExistence type="predicted"/>
<evidence type="ECO:0008006" key="3">
    <source>
        <dbReference type="Google" id="ProtNLM"/>
    </source>
</evidence>
<evidence type="ECO:0000313" key="1">
    <source>
        <dbReference type="EMBL" id="TFY69740.1"/>
    </source>
</evidence>
<evidence type="ECO:0000313" key="2">
    <source>
        <dbReference type="Proteomes" id="UP000298390"/>
    </source>
</evidence>
<comment type="caution">
    <text evidence="1">The sequence shown here is derived from an EMBL/GenBank/DDBJ whole genome shotgun (WGS) entry which is preliminary data.</text>
</comment>
<reference evidence="1 2" key="1">
    <citation type="submission" date="2019-01" db="EMBL/GenBank/DDBJ databases">
        <title>Genome sequencing of the rare red list fungi Fomitopsis rosea.</title>
        <authorList>
            <person name="Buettner E."/>
            <person name="Kellner H."/>
        </authorList>
    </citation>
    <scope>NUCLEOTIDE SEQUENCE [LARGE SCALE GENOMIC DNA]</scope>
    <source>
        <strain evidence="1 2">DSM 105464</strain>
    </source>
</reference>
<dbReference type="EMBL" id="SEKV01000005">
    <property type="protein sequence ID" value="TFY69740.1"/>
    <property type="molecule type" value="Genomic_DNA"/>
</dbReference>
<sequence>MDNSSPSAAQGPRITINDLPLDVLLVILRDAYAFRQATYGHSWDPSSRHWQDDRDPHHPSAECLASVCPEWRAAMSVVSVFWTKVIIWLGTWDPTPLSRIRQYLAWSRAQPLDIYVLRRREQTMEDRTERARIHAIMELLLPHMSRWAILHLHLLHSSSLPLPGVDLVGHAKGLRHLTLQSIRDDPVDDTDSTTPTAGDFDTPVLHRIKMCGARFRESYMKRFLGRRISPVLYSVNLTNYASHHAPFPLVDLVAFLLTCGNLKNGELTLDNLHLDISYSGPPLIAGPGYEWVDELQFANMSADVIAEYHRLLCNADVARKVFYTRCTLPRGRSKPRFLADSYSIVLYEIEDPDTLIYLYRGASASDLEIYSCGGLNREVLQELARPSYHHGVVDWPLQHLETLWIRYCKNVCSADIRAFVQARFEAHAATQGAVDLISELRVAGCGRLARDDKKWLNKNVDLVEWS</sequence>
<accession>A0A4Y9Z6I5</accession>
<dbReference type="AlphaFoldDB" id="A0A4Y9Z6I5"/>
<dbReference type="STRING" id="34475.A0A4Y9Z6I5"/>